<dbReference type="UniPathway" id="UPA00121">
    <property type="reaction ID" value="UER00345"/>
</dbReference>
<accession>A0A0R2I3B3</accession>
<reference evidence="12 13" key="1">
    <citation type="journal article" date="2015" name="Genome Announc.">
        <title>Expanding the biotechnology potential of lactobacilli through comparative genomics of 213 strains and associated genera.</title>
        <authorList>
            <person name="Sun Z."/>
            <person name="Harris H.M."/>
            <person name="McCann A."/>
            <person name="Guo C."/>
            <person name="Argimon S."/>
            <person name="Zhang W."/>
            <person name="Yang X."/>
            <person name="Jeffery I.B."/>
            <person name="Cooney J.C."/>
            <person name="Kagawa T.F."/>
            <person name="Liu W."/>
            <person name="Song Y."/>
            <person name="Salvetti E."/>
            <person name="Wrobel A."/>
            <person name="Rasinkangas P."/>
            <person name="Parkhill J."/>
            <person name="Rea M.C."/>
            <person name="O'Sullivan O."/>
            <person name="Ritari J."/>
            <person name="Douillard F.P."/>
            <person name="Paul Ross R."/>
            <person name="Yang R."/>
            <person name="Briner A.E."/>
            <person name="Felis G.E."/>
            <person name="de Vos W.M."/>
            <person name="Barrangou R."/>
            <person name="Klaenhammer T.R."/>
            <person name="Caufield P.W."/>
            <person name="Cui Y."/>
            <person name="Zhang H."/>
            <person name="O'Toole P.W."/>
        </authorList>
    </citation>
    <scope>NUCLEOTIDE SEQUENCE [LARGE SCALE GENOMIC DNA]</scope>
    <source>
        <strain evidence="12 13">DSM 20623</strain>
    </source>
</reference>
<dbReference type="eggNOG" id="COG0077">
    <property type="taxonomic scope" value="Bacteria"/>
</dbReference>
<evidence type="ECO:0000256" key="1">
    <source>
        <dbReference type="ARBA" id="ARBA00004741"/>
    </source>
</evidence>
<keyword evidence="13" id="KW-1185">Reference proteome</keyword>
<dbReference type="CDD" id="cd04905">
    <property type="entry name" value="ACT_CM-PDT"/>
    <property type="match status" value="1"/>
</dbReference>
<evidence type="ECO:0000313" key="12">
    <source>
        <dbReference type="EMBL" id="KRN56684.1"/>
    </source>
</evidence>
<evidence type="ECO:0000256" key="6">
    <source>
        <dbReference type="ARBA" id="ARBA00023222"/>
    </source>
</evidence>
<dbReference type="InterPro" id="IPR045865">
    <property type="entry name" value="ACT-like_dom_sf"/>
</dbReference>
<dbReference type="GO" id="GO:0005737">
    <property type="term" value="C:cytoplasm"/>
    <property type="evidence" value="ECO:0007669"/>
    <property type="project" value="TreeGrafter"/>
</dbReference>
<keyword evidence="7" id="KW-0456">Lyase</keyword>
<dbReference type="PROSITE" id="PS51671">
    <property type="entry name" value="ACT"/>
    <property type="match status" value="1"/>
</dbReference>
<evidence type="ECO:0000259" key="11">
    <source>
        <dbReference type="PROSITE" id="PS51671"/>
    </source>
</evidence>
<evidence type="ECO:0000256" key="2">
    <source>
        <dbReference type="ARBA" id="ARBA00013147"/>
    </source>
</evidence>
<dbReference type="FunFam" id="3.40.190.10:FF:000064">
    <property type="entry name" value="Prephenate dehydratase"/>
    <property type="match status" value="1"/>
</dbReference>
<feature type="domain" description="ACT" evidence="11">
    <location>
        <begin position="199"/>
        <end position="276"/>
    </location>
</feature>
<dbReference type="PANTHER" id="PTHR21022:SF19">
    <property type="entry name" value="PREPHENATE DEHYDRATASE-RELATED"/>
    <property type="match status" value="1"/>
</dbReference>
<dbReference type="InterPro" id="IPR008242">
    <property type="entry name" value="Chor_mutase/pphenate_deHydtase"/>
</dbReference>
<dbReference type="AlphaFoldDB" id="A0A0R2I3B3"/>
<evidence type="ECO:0000256" key="9">
    <source>
        <dbReference type="PIRSR" id="PIRSR001500-2"/>
    </source>
</evidence>
<dbReference type="NCBIfam" id="NF008865">
    <property type="entry name" value="PRK11898.1"/>
    <property type="match status" value="1"/>
</dbReference>
<evidence type="ECO:0000256" key="8">
    <source>
        <dbReference type="ARBA" id="ARBA00047848"/>
    </source>
</evidence>
<protein>
    <recommendedName>
        <fullName evidence="3">Prephenate dehydratase</fullName>
        <ecNumber evidence="2">4.2.1.51</ecNumber>
    </recommendedName>
</protein>
<dbReference type="InterPro" id="IPR002912">
    <property type="entry name" value="ACT_dom"/>
</dbReference>
<keyword evidence="6" id="KW-0584">Phenylalanine biosynthesis</keyword>
<feature type="site" description="Essential for prephenate dehydratase activity" evidence="9">
    <location>
        <position position="176"/>
    </location>
</feature>
<dbReference type="EMBL" id="JQBS01000024">
    <property type="protein sequence ID" value="KRN56684.1"/>
    <property type="molecule type" value="Genomic_DNA"/>
</dbReference>
<dbReference type="PROSITE" id="PS51171">
    <property type="entry name" value="PREPHENATE_DEHYDR_3"/>
    <property type="match status" value="1"/>
</dbReference>
<dbReference type="Proteomes" id="UP000051658">
    <property type="component" value="Unassembled WGS sequence"/>
</dbReference>
<feature type="domain" description="Prephenate dehydratase" evidence="10">
    <location>
        <begin position="3"/>
        <end position="183"/>
    </location>
</feature>
<dbReference type="PANTHER" id="PTHR21022">
    <property type="entry name" value="PREPHENATE DEHYDRATASE P PROTEIN"/>
    <property type="match status" value="1"/>
</dbReference>
<dbReference type="GO" id="GO:0009094">
    <property type="term" value="P:L-phenylalanine biosynthetic process"/>
    <property type="evidence" value="ECO:0007669"/>
    <property type="project" value="UniProtKB-UniPathway"/>
</dbReference>
<dbReference type="GO" id="GO:0004664">
    <property type="term" value="F:prephenate dehydratase activity"/>
    <property type="evidence" value="ECO:0007669"/>
    <property type="project" value="UniProtKB-EC"/>
</dbReference>
<keyword evidence="4" id="KW-0028">Amino-acid biosynthesis</keyword>
<dbReference type="Gene3D" id="3.40.190.10">
    <property type="entry name" value="Periplasmic binding protein-like II"/>
    <property type="match status" value="2"/>
</dbReference>
<dbReference type="PATRIC" id="fig|1449336.4.peg.953"/>
<keyword evidence="5" id="KW-0057">Aromatic amino acid biosynthesis</keyword>
<organism evidence="12 13">
    <name type="scientific">Carnobacterium divergens DSM 20623</name>
    <dbReference type="NCBI Taxonomy" id="1449336"/>
    <lineage>
        <taxon>Bacteria</taxon>
        <taxon>Bacillati</taxon>
        <taxon>Bacillota</taxon>
        <taxon>Bacilli</taxon>
        <taxon>Lactobacillales</taxon>
        <taxon>Carnobacteriaceae</taxon>
        <taxon>Carnobacterium</taxon>
    </lineage>
</organism>
<evidence type="ECO:0000256" key="7">
    <source>
        <dbReference type="ARBA" id="ARBA00023239"/>
    </source>
</evidence>
<dbReference type="Pfam" id="PF00800">
    <property type="entry name" value="PDT"/>
    <property type="match status" value="1"/>
</dbReference>
<proteinExistence type="predicted"/>
<dbReference type="SUPFAM" id="SSF53850">
    <property type="entry name" value="Periplasmic binding protein-like II"/>
    <property type="match status" value="1"/>
</dbReference>
<dbReference type="InterPro" id="IPR001086">
    <property type="entry name" value="Preph_deHydtase"/>
</dbReference>
<evidence type="ECO:0000313" key="13">
    <source>
        <dbReference type="Proteomes" id="UP000051658"/>
    </source>
</evidence>
<comment type="catalytic activity">
    <reaction evidence="8">
        <text>prephenate + H(+) = 3-phenylpyruvate + CO2 + H2O</text>
        <dbReference type="Rhea" id="RHEA:21648"/>
        <dbReference type="ChEBI" id="CHEBI:15377"/>
        <dbReference type="ChEBI" id="CHEBI:15378"/>
        <dbReference type="ChEBI" id="CHEBI:16526"/>
        <dbReference type="ChEBI" id="CHEBI:18005"/>
        <dbReference type="ChEBI" id="CHEBI:29934"/>
        <dbReference type="EC" id="4.2.1.51"/>
    </reaction>
</comment>
<dbReference type="Gene3D" id="3.30.70.260">
    <property type="match status" value="1"/>
</dbReference>
<evidence type="ECO:0000256" key="3">
    <source>
        <dbReference type="ARBA" id="ARBA00021872"/>
    </source>
</evidence>
<dbReference type="SUPFAM" id="SSF55021">
    <property type="entry name" value="ACT-like"/>
    <property type="match status" value="1"/>
</dbReference>
<sequence>MMKIAYLGPSASFTYLATQLAFPNAELIPYPTIPACIQAAEERSVDVAVVPIENTIEGPVNVTLDYLYHQSNLSIQAELVLPIHQHLMVHPRHVSEWKKATKVLSHPQALAQSQHFLTTEISKAVVESTPSTAYAAEFISQHPEQNLVAVASKVSADEYQLTIVAENIQELENNQTRFVLLSHQNVELPRISHKEKISMSVTLPDNVPGALHKVLAAFSWRQIDLCKIESRPLKTVLGEYFFLIDLYVNNQQTLIQHAIEEIELLGGVVKVFGCYAVYPIQ</sequence>
<dbReference type="EC" id="4.2.1.51" evidence="2"/>
<evidence type="ECO:0000256" key="5">
    <source>
        <dbReference type="ARBA" id="ARBA00023141"/>
    </source>
</evidence>
<dbReference type="PIRSF" id="PIRSF001500">
    <property type="entry name" value="Chor_mut_pdt_Ppr"/>
    <property type="match status" value="1"/>
</dbReference>
<comment type="pathway">
    <text evidence="1">Amino-acid biosynthesis; L-phenylalanine biosynthesis; phenylpyruvate from prephenate: step 1/1.</text>
</comment>
<comment type="caution">
    <text evidence="12">The sequence shown here is derived from an EMBL/GenBank/DDBJ whole genome shotgun (WGS) entry which is preliminary data.</text>
</comment>
<name>A0A0R2I3B3_CARDV</name>
<dbReference type="CDD" id="cd13633">
    <property type="entry name" value="PBP2_Sa-PDT_like"/>
    <property type="match status" value="1"/>
</dbReference>
<gene>
    <name evidence="12" type="ORF">IV74_GL000932</name>
</gene>
<evidence type="ECO:0000256" key="4">
    <source>
        <dbReference type="ARBA" id="ARBA00022605"/>
    </source>
</evidence>
<evidence type="ECO:0000259" key="10">
    <source>
        <dbReference type="PROSITE" id="PS51171"/>
    </source>
</evidence>